<dbReference type="AlphaFoldDB" id="A0AA48HNK3"/>
<evidence type="ECO:0000259" key="2">
    <source>
        <dbReference type="PROSITE" id="PS50994"/>
    </source>
</evidence>
<dbReference type="InterPro" id="IPR012337">
    <property type="entry name" value="RNaseH-like_sf"/>
</dbReference>
<dbReference type="InterPro" id="IPR015126">
    <property type="entry name" value="Mu_I-gamma"/>
</dbReference>
<sequence length="616" mass="71784">MSDNSFEMLFSQTYDNEPLDNSECFPDKHSGLEVYDDISAFPEEVRDTAIFRMNWIHELYKAGVTKFSKQAIQKQYENVYTIVRGEQPSIRSIQRWHESYVRSDRNIRSLIPKSHLRGNSKSRFCDTTENYISQAVQRYLATERPSVSKCYDYLTSLIYNHNNENNATCQLPSYVAFATRIKKLKPIAVVEAREGKAAAQKQFRTVGKMLEQSRVLERVEVDHTPLDLFVIDDESGIPLGRPYFTVLMDCYSRSIVGFYLGFTPPSYLSVAAALKNAILPKEYIKHVYPEIRSSWLCHGIPENLIVDNGKEFWSKDFERACQSIGTNISYNPVKKPWLKPSVERYFGTVNNHFLSPFEGKSFSSIYKRKDYNPEKNALITFNTLNLVIHKWVIDVYQNAPDARRTRIPNQSWLHGSKMFAPRPYEKPESQLNLTLGKQDYRRLTRLGITLNHLQYSNDELMKLRASHHQNKKVQLKYFPENLGEIFVLNPHTKEYFKVHAVDYSYAWNVSEFQHNTHIRYAKKYISEKVDNAALARAKLDIEQLVRECITSRQHKITDRRRAARYQDTSSTNIQKEETRIANNNPSAPSCKSEKHKVDDFDWSLKNQDQPGWSINK</sequence>
<name>A0AA48HNK3_9ALTE</name>
<protein>
    <submittedName>
        <fullName evidence="3">Transposase</fullName>
    </submittedName>
</protein>
<accession>A0AA48HNK3</accession>
<dbReference type="InterPro" id="IPR001584">
    <property type="entry name" value="Integrase_cat-core"/>
</dbReference>
<dbReference type="GO" id="GO:0015074">
    <property type="term" value="P:DNA integration"/>
    <property type="evidence" value="ECO:0007669"/>
    <property type="project" value="InterPro"/>
</dbReference>
<evidence type="ECO:0000313" key="3">
    <source>
        <dbReference type="EMBL" id="BDX08081.1"/>
    </source>
</evidence>
<feature type="domain" description="Integrase catalytic" evidence="2">
    <location>
        <begin position="221"/>
        <end position="416"/>
    </location>
</feature>
<feature type="compositionally biased region" description="Polar residues" evidence="1">
    <location>
        <begin position="580"/>
        <end position="589"/>
    </location>
</feature>
<dbReference type="Pfam" id="PF09299">
    <property type="entry name" value="Mu-transpos_C"/>
    <property type="match status" value="1"/>
</dbReference>
<dbReference type="EMBL" id="AP027272">
    <property type="protein sequence ID" value="BDX08081.1"/>
    <property type="molecule type" value="Genomic_DNA"/>
</dbReference>
<dbReference type="Proteomes" id="UP001333710">
    <property type="component" value="Chromosome"/>
</dbReference>
<evidence type="ECO:0000256" key="1">
    <source>
        <dbReference type="SAM" id="MobiDB-lite"/>
    </source>
</evidence>
<gene>
    <name evidence="3" type="ORF">MACH26_36020</name>
</gene>
<feature type="region of interest" description="Disordered" evidence="1">
    <location>
        <begin position="560"/>
        <end position="616"/>
    </location>
</feature>
<dbReference type="Pfam" id="PF09039">
    <property type="entry name" value="HTH_Tnp_Mu_2"/>
    <property type="match status" value="1"/>
</dbReference>
<evidence type="ECO:0000313" key="4">
    <source>
        <dbReference type="Proteomes" id="UP001333710"/>
    </source>
</evidence>
<dbReference type="SUPFAM" id="SSF53098">
    <property type="entry name" value="Ribonuclease H-like"/>
    <property type="match status" value="1"/>
</dbReference>
<feature type="compositionally biased region" description="Polar residues" evidence="1">
    <location>
        <begin position="604"/>
        <end position="616"/>
    </location>
</feature>
<reference evidence="3" key="1">
    <citation type="submission" date="2023-01" db="EMBL/GenBank/DDBJ databases">
        <title>Complete genome sequence of Planctobacterium marinum strain Dej080120_11.</title>
        <authorList>
            <person name="Ueki S."/>
            <person name="Maruyama F."/>
        </authorList>
    </citation>
    <scope>NUCLEOTIDE SEQUENCE</scope>
    <source>
        <strain evidence="3">Dej080120_11</strain>
    </source>
</reference>
<dbReference type="InterPro" id="IPR036397">
    <property type="entry name" value="RNaseH_sf"/>
</dbReference>
<dbReference type="RefSeq" id="WP_338294164.1">
    <property type="nucleotide sequence ID" value="NZ_AP027272.1"/>
</dbReference>
<organism evidence="3 4">
    <name type="scientific">Planctobacterium marinum</name>
    <dbReference type="NCBI Taxonomy" id="1631968"/>
    <lineage>
        <taxon>Bacteria</taxon>
        <taxon>Pseudomonadati</taxon>
        <taxon>Pseudomonadota</taxon>
        <taxon>Gammaproteobacteria</taxon>
        <taxon>Alteromonadales</taxon>
        <taxon>Alteromonadaceae</taxon>
        <taxon>Planctobacterium</taxon>
    </lineage>
</organism>
<dbReference type="GO" id="GO:0003676">
    <property type="term" value="F:nucleic acid binding"/>
    <property type="evidence" value="ECO:0007669"/>
    <property type="project" value="InterPro"/>
</dbReference>
<dbReference type="InterPro" id="IPR015378">
    <property type="entry name" value="Transposase-like_Mu_C"/>
</dbReference>
<keyword evidence="4" id="KW-1185">Reference proteome</keyword>
<dbReference type="PROSITE" id="PS50994">
    <property type="entry name" value="INTEGRASE"/>
    <property type="match status" value="1"/>
</dbReference>
<dbReference type="KEGG" id="pmaw:MACH26_36020"/>
<dbReference type="Gene3D" id="3.30.420.10">
    <property type="entry name" value="Ribonuclease H-like superfamily/Ribonuclease H"/>
    <property type="match status" value="1"/>
</dbReference>
<proteinExistence type="predicted"/>
<dbReference type="Gene3D" id="1.10.10.60">
    <property type="entry name" value="Homeodomain-like"/>
    <property type="match status" value="1"/>
</dbReference>